<evidence type="ECO:0000313" key="1">
    <source>
        <dbReference type="EMBL" id="CAJ1396623.1"/>
    </source>
</evidence>
<dbReference type="EMBL" id="CAUJNA010003239">
    <property type="protein sequence ID" value="CAJ1396623.1"/>
    <property type="molecule type" value="Genomic_DNA"/>
</dbReference>
<organism evidence="1 2">
    <name type="scientific">Effrenium voratum</name>
    <dbReference type="NCBI Taxonomy" id="2562239"/>
    <lineage>
        <taxon>Eukaryota</taxon>
        <taxon>Sar</taxon>
        <taxon>Alveolata</taxon>
        <taxon>Dinophyceae</taxon>
        <taxon>Suessiales</taxon>
        <taxon>Symbiodiniaceae</taxon>
        <taxon>Effrenium</taxon>
    </lineage>
</organism>
<proteinExistence type="predicted"/>
<comment type="caution">
    <text evidence="1">The sequence shown here is derived from an EMBL/GenBank/DDBJ whole genome shotgun (WGS) entry which is preliminary data.</text>
</comment>
<reference evidence="1" key="1">
    <citation type="submission" date="2023-08" db="EMBL/GenBank/DDBJ databases">
        <authorList>
            <person name="Chen Y."/>
            <person name="Shah S."/>
            <person name="Dougan E. K."/>
            <person name="Thang M."/>
            <person name="Chan C."/>
        </authorList>
    </citation>
    <scope>NUCLEOTIDE SEQUENCE</scope>
</reference>
<evidence type="ECO:0000313" key="2">
    <source>
        <dbReference type="Proteomes" id="UP001178507"/>
    </source>
</evidence>
<sequence length="76" mass="8492">MRVFVGLLVPLVASQNQLNATTVCTYPRTCSTFLSDDLPCMTLEYARVRPAEEFRNLGSLEGGLRGMDGPGHRFWQ</sequence>
<accession>A0AA36NBU3</accession>
<dbReference type="Proteomes" id="UP001178507">
    <property type="component" value="Unassembled WGS sequence"/>
</dbReference>
<name>A0AA36NBU3_9DINO</name>
<gene>
    <name evidence="1" type="ORF">EVOR1521_LOCUS20820</name>
</gene>
<protein>
    <submittedName>
        <fullName evidence="1">Uncharacterized protein</fullName>
    </submittedName>
</protein>
<keyword evidence="2" id="KW-1185">Reference proteome</keyword>
<dbReference type="AlphaFoldDB" id="A0AA36NBU3"/>